<dbReference type="AlphaFoldDB" id="A0A1J5QJU2"/>
<evidence type="ECO:0008006" key="2">
    <source>
        <dbReference type="Google" id="ProtNLM"/>
    </source>
</evidence>
<name>A0A1J5QJU2_9ZZZZ</name>
<dbReference type="InterPro" id="IPR032710">
    <property type="entry name" value="NTF2-like_dom_sf"/>
</dbReference>
<comment type="caution">
    <text evidence="1">The sequence shown here is derived from an EMBL/GenBank/DDBJ whole genome shotgun (WGS) entry which is preliminary data.</text>
</comment>
<reference evidence="1" key="1">
    <citation type="submission" date="2016-10" db="EMBL/GenBank/DDBJ databases">
        <title>Sequence of Gallionella enrichment culture.</title>
        <authorList>
            <person name="Poehlein A."/>
            <person name="Muehling M."/>
            <person name="Daniel R."/>
        </authorList>
    </citation>
    <scope>NUCLEOTIDE SEQUENCE</scope>
</reference>
<gene>
    <name evidence="1" type="ORF">GALL_420450</name>
</gene>
<sequence length="240" mass="26961">MSTSDAPRPPFPRWNPDGELDLALRAAADELERTGLDLSGGCQLSDMTRRQRAALGAFLGCGMVRPQVMLHLETLDAIFRGKYGLDGGLVEACETALGRRLRSVPDELSMSPDLTTESHLEPVLAELVLREPIFHRLELGTTRADFEAQTAPDFWEIGASGRAYSREFVWATLATRYAAGADDPWQTDRFHCRELAPDTFLLTYVLRQGGRTTRRATIWQRTTRGWRILFHQGTEMHDAD</sequence>
<proteinExistence type="predicted"/>
<protein>
    <recommendedName>
        <fullName evidence="2">DUF4440 domain-containing protein</fullName>
    </recommendedName>
</protein>
<dbReference type="SUPFAM" id="SSF54427">
    <property type="entry name" value="NTF2-like"/>
    <property type="match status" value="1"/>
</dbReference>
<dbReference type="EMBL" id="MLJW01001914">
    <property type="protein sequence ID" value="OIQ76277.1"/>
    <property type="molecule type" value="Genomic_DNA"/>
</dbReference>
<evidence type="ECO:0000313" key="1">
    <source>
        <dbReference type="EMBL" id="OIQ76277.1"/>
    </source>
</evidence>
<accession>A0A1J5QJU2</accession>
<organism evidence="1">
    <name type="scientific">mine drainage metagenome</name>
    <dbReference type="NCBI Taxonomy" id="410659"/>
    <lineage>
        <taxon>unclassified sequences</taxon>
        <taxon>metagenomes</taxon>
        <taxon>ecological metagenomes</taxon>
    </lineage>
</organism>